<protein>
    <submittedName>
        <fullName evidence="1">Uncharacterized protein</fullName>
    </submittedName>
</protein>
<dbReference type="EMBL" id="JADBDY010000001">
    <property type="protein sequence ID" value="MBE1457129.1"/>
    <property type="molecule type" value="Genomic_DNA"/>
</dbReference>
<name>A0ABR9HDM3_9ACTN</name>
<reference evidence="1 2" key="1">
    <citation type="submission" date="2020-10" db="EMBL/GenBank/DDBJ databases">
        <title>Sequencing the genomes of 1000 actinobacteria strains.</title>
        <authorList>
            <person name="Klenk H.-P."/>
        </authorList>
    </citation>
    <scope>NUCLEOTIDE SEQUENCE [LARGE SCALE GENOMIC DNA]</scope>
    <source>
        <strain evidence="1 2">DSM 45157</strain>
    </source>
</reference>
<accession>A0ABR9HDM3</accession>
<dbReference type="RefSeq" id="WP_191273082.1">
    <property type="nucleotide sequence ID" value="NZ_BMXJ01000006.1"/>
</dbReference>
<proteinExistence type="predicted"/>
<keyword evidence="2" id="KW-1185">Reference proteome</keyword>
<comment type="caution">
    <text evidence="1">The sequence shown here is derived from an EMBL/GenBank/DDBJ whole genome shotgun (WGS) entry which is preliminary data.</text>
</comment>
<evidence type="ECO:0000313" key="1">
    <source>
        <dbReference type="EMBL" id="MBE1457129.1"/>
    </source>
</evidence>
<evidence type="ECO:0000313" key="2">
    <source>
        <dbReference type="Proteomes" id="UP000598217"/>
    </source>
</evidence>
<sequence length="68" mass="7756">MRLEFLGTDSRVGKCPTLYRTDRGTIVVQGYRVTDPEALADLRDLAEDETVVEIPEKLLRFAKSKNEE</sequence>
<organism evidence="1 2">
    <name type="scientific">Nocardiopsis terrae</name>
    <dbReference type="NCBI Taxonomy" id="372655"/>
    <lineage>
        <taxon>Bacteria</taxon>
        <taxon>Bacillati</taxon>
        <taxon>Actinomycetota</taxon>
        <taxon>Actinomycetes</taxon>
        <taxon>Streptosporangiales</taxon>
        <taxon>Nocardiopsidaceae</taxon>
        <taxon>Nocardiopsis</taxon>
    </lineage>
</organism>
<gene>
    <name evidence="1" type="ORF">H4W79_001343</name>
</gene>
<dbReference type="Proteomes" id="UP000598217">
    <property type="component" value="Unassembled WGS sequence"/>
</dbReference>